<feature type="transmembrane region" description="Helical" evidence="4">
    <location>
        <begin position="131"/>
        <end position="150"/>
    </location>
</feature>
<keyword evidence="1" id="KW-0805">Transcription regulation</keyword>
<accession>A0ABY6D7I5</accession>
<evidence type="ECO:0000313" key="6">
    <source>
        <dbReference type="EMBL" id="UXX81028.1"/>
    </source>
</evidence>
<dbReference type="PANTHER" id="PTHR43280:SF29">
    <property type="entry name" value="ARAC-FAMILY TRANSCRIPTIONAL REGULATOR"/>
    <property type="match status" value="1"/>
</dbReference>
<dbReference type="Proteomes" id="UP001062165">
    <property type="component" value="Chromosome"/>
</dbReference>
<feature type="transmembrane region" description="Helical" evidence="4">
    <location>
        <begin position="6"/>
        <end position="24"/>
    </location>
</feature>
<keyword evidence="2" id="KW-0238">DNA-binding</keyword>
<dbReference type="PANTHER" id="PTHR43280">
    <property type="entry name" value="ARAC-FAMILY TRANSCRIPTIONAL REGULATOR"/>
    <property type="match status" value="1"/>
</dbReference>
<evidence type="ECO:0000259" key="5">
    <source>
        <dbReference type="PROSITE" id="PS01124"/>
    </source>
</evidence>
<feature type="domain" description="HTH araC/xylS-type" evidence="5">
    <location>
        <begin position="251"/>
        <end position="359"/>
    </location>
</feature>
<dbReference type="PROSITE" id="PS01124">
    <property type="entry name" value="HTH_ARAC_FAMILY_2"/>
    <property type="match status" value="1"/>
</dbReference>
<dbReference type="InterPro" id="IPR009057">
    <property type="entry name" value="Homeodomain-like_sf"/>
</dbReference>
<dbReference type="SMART" id="SM00342">
    <property type="entry name" value="HTH_ARAC"/>
    <property type="match status" value="1"/>
</dbReference>
<dbReference type="Gene3D" id="1.10.10.60">
    <property type="entry name" value="Homeodomain-like"/>
    <property type="match status" value="2"/>
</dbReference>
<protein>
    <submittedName>
        <fullName evidence="6">AraC family transcriptional regulator</fullName>
    </submittedName>
</protein>
<keyword evidence="4" id="KW-1133">Transmembrane helix</keyword>
<name>A0ABY6D7I5_9BACT</name>
<keyword evidence="4" id="KW-0472">Membrane</keyword>
<evidence type="ECO:0000256" key="3">
    <source>
        <dbReference type="ARBA" id="ARBA00023163"/>
    </source>
</evidence>
<evidence type="ECO:0000256" key="1">
    <source>
        <dbReference type="ARBA" id="ARBA00023015"/>
    </source>
</evidence>
<dbReference type="EMBL" id="CP106735">
    <property type="protein sequence ID" value="UXX81028.1"/>
    <property type="molecule type" value="Genomic_DNA"/>
</dbReference>
<dbReference type="RefSeq" id="WP_263052757.1">
    <property type="nucleotide sequence ID" value="NZ_CP106735.1"/>
</dbReference>
<feature type="transmembrane region" description="Helical" evidence="4">
    <location>
        <begin position="162"/>
        <end position="189"/>
    </location>
</feature>
<gene>
    <name evidence="6" type="ORF">N7E81_07940</name>
</gene>
<reference evidence="6" key="1">
    <citation type="submission" date="2022-10" db="EMBL/GenBank/DDBJ databases">
        <title>Comparative genomics and taxonomic characterization of three novel marine species of genus Reichenbachiella exhibiting antioxidant and polysaccharide degradation activities.</title>
        <authorList>
            <person name="Muhammad N."/>
            <person name="Lee Y.-J."/>
            <person name="Ko J."/>
            <person name="Kim S.-G."/>
        </authorList>
    </citation>
    <scope>NUCLEOTIDE SEQUENCE</scope>
    <source>
        <strain evidence="6">Wsw4-B4</strain>
    </source>
</reference>
<feature type="transmembrane region" description="Helical" evidence="4">
    <location>
        <begin position="61"/>
        <end position="80"/>
    </location>
</feature>
<evidence type="ECO:0000256" key="2">
    <source>
        <dbReference type="ARBA" id="ARBA00023125"/>
    </source>
</evidence>
<keyword evidence="7" id="KW-1185">Reference proteome</keyword>
<feature type="transmembrane region" description="Helical" evidence="4">
    <location>
        <begin position="92"/>
        <end position="111"/>
    </location>
</feature>
<dbReference type="InterPro" id="IPR018060">
    <property type="entry name" value="HTH_AraC"/>
</dbReference>
<keyword evidence="3" id="KW-0804">Transcription</keyword>
<dbReference type="Pfam" id="PF12833">
    <property type="entry name" value="HTH_18"/>
    <property type="match status" value="1"/>
</dbReference>
<evidence type="ECO:0000313" key="7">
    <source>
        <dbReference type="Proteomes" id="UP001062165"/>
    </source>
</evidence>
<feature type="transmembrane region" description="Helical" evidence="4">
    <location>
        <begin position="31"/>
        <end position="49"/>
    </location>
</feature>
<sequence>MKIALYIWVSFQSILFGGSVLFFKRNLLNKLLAAFFFSTGLHTTLNYFVRFTEVKFDFPRLLGYGDVFNLLYGPILYLYIKSIIDNKLDKRSYLHMMPAVILFVSLCVFHFTHEKINFMTYLSHPMHRVAIFSVVFSNILYLVLSVRIYVLHFKENYAVEKWISVWFTIAISFLALKVIINGAFLSSFYVVPKISAELRNVLVYIFISLNALIVSIAGVYTLRFPNVFRLHSTKLFKKKTDTTSSEPEPVDEILEALQRVLEEKRLHLRNDITEREVAKEIDIQPYILSKVLNENLGMNFNRYINNFRIEEAKRILLSPDTNDATNYSIALDSGFKTESVYYSNFKKIVGMTPKQFQKQHE</sequence>
<dbReference type="SUPFAM" id="SSF46689">
    <property type="entry name" value="Homeodomain-like"/>
    <property type="match status" value="1"/>
</dbReference>
<organism evidence="6 7">
    <name type="scientific">Reichenbachiella carrageenanivorans</name>
    <dbReference type="NCBI Taxonomy" id="2979869"/>
    <lineage>
        <taxon>Bacteria</taxon>
        <taxon>Pseudomonadati</taxon>
        <taxon>Bacteroidota</taxon>
        <taxon>Cytophagia</taxon>
        <taxon>Cytophagales</taxon>
        <taxon>Reichenbachiellaceae</taxon>
        <taxon>Reichenbachiella</taxon>
    </lineage>
</organism>
<feature type="transmembrane region" description="Helical" evidence="4">
    <location>
        <begin position="201"/>
        <end position="222"/>
    </location>
</feature>
<proteinExistence type="predicted"/>
<keyword evidence="4" id="KW-0812">Transmembrane</keyword>
<evidence type="ECO:0000256" key="4">
    <source>
        <dbReference type="SAM" id="Phobius"/>
    </source>
</evidence>